<organism evidence="3 4">
    <name type="scientific">Mytilus galloprovincialis</name>
    <name type="common">Mediterranean mussel</name>
    <dbReference type="NCBI Taxonomy" id="29158"/>
    <lineage>
        <taxon>Eukaryota</taxon>
        <taxon>Metazoa</taxon>
        <taxon>Spiralia</taxon>
        <taxon>Lophotrochozoa</taxon>
        <taxon>Mollusca</taxon>
        <taxon>Bivalvia</taxon>
        <taxon>Autobranchia</taxon>
        <taxon>Pteriomorphia</taxon>
        <taxon>Mytilida</taxon>
        <taxon>Mytiloidea</taxon>
        <taxon>Mytilidae</taxon>
        <taxon>Mytilinae</taxon>
        <taxon>Mytilus</taxon>
    </lineage>
</organism>
<dbReference type="InterPro" id="IPR037939">
    <property type="entry name" value="CRADD"/>
</dbReference>
<evidence type="ECO:0000256" key="1">
    <source>
        <dbReference type="SAM" id="MobiDB-lite"/>
    </source>
</evidence>
<dbReference type="GO" id="GO:0002020">
    <property type="term" value="F:protease binding"/>
    <property type="evidence" value="ECO:0007669"/>
    <property type="project" value="InterPro"/>
</dbReference>
<feature type="domain" description="CARD" evidence="2">
    <location>
        <begin position="166"/>
        <end position="249"/>
    </location>
</feature>
<dbReference type="Pfam" id="PF00619">
    <property type="entry name" value="CARD"/>
    <property type="match status" value="2"/>
</dbReference>
<reference evidence="3" key="1">
    <citation type="submission" date="2018-11" db="EMBL/GenBank/DDBJ databases">
        <authorList>
            <person name="Alioto T."/>
            <person name="Alioto T."/>
        </authorList>
    </citation>
    <scope>NUCLEOTIDE SEQUENCE</scope>
</reference>
<evidence type="ECO:0000313" key="4">
    <source>
        <dbReference type="Proteomes" id="UP000596742"/>
    </source>
</evidence>
<dbReference type="GO" id="GO:0042981">
    <property type="term" value="P:regulation of apoptotic process"/>
    <property type="evidence" value="ECO:0007669"/>
    <property type="project" value="InterPro"/>
</dbReference>
<dbReference type="Proteomes" id="UP000596742">
    <property type="component" value="Unassembled WGS sequence"/>
</dbReference>
<dbReference type="AlphaFoldDB" id="A0A8B6EGU5"/>
<proteinExistence type="predicted"/>
<evidence type="ECO:0000259" key="2">
    <source>
        <dbReference type="PROSITE" id="PS50209"/>
    </source>
</evidence>
<dbReference type="InterPro" id="IPR011029">
    <property type="entry name" value="DEATH-like_dom_sf"/>
</dbReference>
<dbReference type="PROSITE" id="PS50209">
    <property type="entry name" value="CARD"/>
    <property type="match status" value="2"/>
</dbReference>
<name>A0A8B6EGU5_MYTGA</name>
<dbReference type="OrthoDB" id="6083958at2759"/>
<keyword evidence="4" id="KW-1185">Reference proteome</keyword>
<feature type="region of interest" description="Disordered" evidence="1">
    <location>
        <begin position="19"/>
        <end position="52"/>
    </location>
</feature>
<dbReference type="PANTHER" id="PTHR15034">
    <property type="entry name" value="DEATH DOMAIN-CONTAINING PROTEIN CRADD"/>
    <property type="match status" value="1"/>
</dbReference>
<dbReference type="EMBL" id="UYJE01005033">
    <property type="protein sequence ID" value="VDI33403.1"/>
    <property type="molecule type" value="Genomic_DNA"/>
</dbReference>
<dbReference type="GO" id="GO:0070513">
    <property type="term" value="F:death domain binding"/>
    <property type="evidence" value="ECO:0007669"/>
    <property type="project" value="InterPro"/>
</dbReference>
<feature type="compositionally biased region" description="Basic and acidic residues" evidence="1">
    <location>
        <begin position="41"/>
        <end position="52"/>
    </location>
</feature>
<dbReference type="PANTHER" id="PTHR15034:SF5">
    <property type="entry name" value="DEATH DOMAIN-CONTAINING PROTEIN CRADD"/>
    <property type="match status" value="1"/>
</dbReference>
<dbReference type="InterPro" id="IPR001315">
    <property type="entry name" value="CARD"/>
</dbReference>
<evidence type="ECO:0000313" key="3">
    <source>
        <dbReference type="EMBL" id="VDI33403.1"/>
    </source>
</evidence>
<protein>
    <recommendedName>
        <fullName evidence="2">CARD domain-containing protein</fullName>
    </recommendedName>
</protein>
<gene>
    <name evidence="3" type="ORF">MGAL_10B075788</name>
</gene>
<feature type="domain" description="CARD" evidence="2">
    <location>
        <begin position="75"/>
        <end position="131"/>
    </location>
</feature>
<comment type="caution">
    <text evidence="3">The sequence shown here is derived from an EMBL/GenBank/DDBJ whole genome shotgun (WGS) entry which is preliminary data.</text>
</comment>
<dbReference type="SMART" id="SM00114">
    <property type="entry name" value="CARD"/>
    <property type="match status" value="1"/>
</dbReference>
<feature type="non-terminal residue" evidence="3">
    <location>
        <position position="273"/>
    </location>
</feature>
<dbReference type="SUPFAM" id="SSF47986">
    <property type="entry name" value="DEATH domain"/>
    <property type="match status" value="2"/>
</dbReference>
<dbReference type="Gene3D" id="1.10.533.10">
    <property type="entry name" value="Death Domain, Fas"/>
    <property type="match status" value="2"/>
</dbReference>
<accession>A0A8B6EGU5</accession>
<sequence length="273" mass="32041">MSKERSDVYSGVPHMTKAKYVEQTKGGGKSVKKVLQPQQDTKPKQSRLDVKDQKQNGLVPYYGYLLDNTILDKMVLDNLISRCIMMIEDREEIIKPTTQRERNRVLLDILTDRPYNTMEVLKDVLQESNPQNTDVQELVNRMQCYESFDEYISCQDIIIHEHIGKLQRNYLMFVNDMDCRTDILDHLYETGVLDTEEKEEVYNVSITRHESNILLLSKLVLKGEDAYGKFLEALRHGQYYEMASDIEKTAVSEFEIQWCQIGKKQLRDREKKK</sequence>
<dbReference type="CDD" id="cd01671">
    <property type="entry name" value="CARD"/>
    <property type="match status" value="2"/>
</dbReference>